<evidence type="ECO:0000259" key="1">
    <source>
        <dbReference type="Pfam" id="PF04961"/>
    </source>
</evidence>
<dbReference type="GO" id="GO:0003824">
    <property type="term" value="F:catalytic activity"/>
    <property type="evidence" value="ECO:0007669"/>
    <property type="project" value="InterPro"/>
</dbReference>
<dbReference type="InterPro" id="IPR007044">
    <property type="entry name" value="Cyclodeamin/CycHdrlase"/>
</dbReference>
<organism evidence="2 3">
    <name type="scientific">Hondaea fermentalgiana</name>
    <dbReference type="NCBI Taxonomy" id="2315210"/>
    <lineage>
        <taxon>Eukaryota</taxon>
        <taxon>Sar</taxon>
        <taxon>Stramenopiles</taxon>
        <taxon>Bigyra</taxon>
        <taxon>Labyrinthulomycetes</taxon>
        <taxon>Thraustochytrida</taxon>
        <taxon>Thraustochytriidae</taxon>
        <taxon>Hondaea</taxon>
    </lineage>
</organism>
<evidence type="ECO:0000313" key="3">
    <source>
        <dbReference type="Proteomes" id="UP000241890"/>
    </source>
</evidence>
<dbReference type="Proteomes" id="UP000241890">
    <property type="component" value="Unassembled WGS sequence"/>
</dbReference>
<dbReference type="AlphaFoldDB" id="A0A2R5FYU9"/>
<evidence type="ECO:0000313" key="2">
    <source>
        <dbReference type="EMBL" id="GBG23927.1"/>
    </source>
</evidence>
<proteinExistence type="predicted"/>
<feature type="domain" description="Cyclodeaminase/cyclohydrolase" evidence="1">
    <location>
        <begin position="36"/>
        <end position="192"/>
    </location>
</feature>
<comment type="caution">
    <text evidence="2">The sequence shown here is derived from an EMBL/GenBank/DDBJ whole genome shotgun (WGS) entry which is preliminary data.</text>
</comment>
<dbReference type="Gene3D" id="1.20.120.680">
    <property type="entry name" value="Formiminotetrahydrofolate cyclodeaminase monomer, up-and-down helical bundle"/>
    <property type="match status" value="1"/>
</dbReference>
<accession>A0A2R5FYU9</accession>
<keyword evidence="3" id="KW-1185">Reference proteome</keyword>
<dbReference type="EMBL" id="BEYU01000001">
    <property type="protein sequence ID" value="GBG23927.1"/>
    <property type="molecule type" value="Genomic_DNA"/>
</dbReference>
<dbReference type="SUPFAM" id="SSF101262">
    <property type="entry name" value="Methenyltetrahydrofolate cyclohydrolase-like"/>
    <property type="match status" value="1"/>
</dbReference>
<name>A0A2R5FYU9_9STRA</name>
<dbReference type="Pfam" id="PF04961">
    <property type="entry name" value="FTCD_C"/>
    <property type="match status" value="1"/>
</dbReference>
<dbReference type="InterPro" id="IPR036178">
    <property type="entry name" value="Formintransfe-cycloase-like_sf"/>
</dbReference>
<gene>
    <name evidence="2" type="ORF">FCC1311_001462</name>
</gene>
<reference evidence="2 3" key="1">
    <citation type="submission" date="2017-12" db="EMBL/GenBank/DDBJ databases">
        <title>Sequencing, de novo assembly and annotation of complete genome of a new Thraustochytrid species, strain FCC1311.</title>
        <authorList>
            <person name="Sedici K."/>
            <person name="Godart F."/>
            <person name="Aiese Cigliano R."/>
            <person name="Sanseverino W."/>
            <person name="Barakat M."/>
            <person name="Ortet P."/>
            <person name="Marechal E."/>
            <person name="Cagnac O."/>
            <person name="Amato A."/>
        </authorList>
    </citation>
    <scope>NUCLEOTIDE SEQUENCE [LARGE SCALE GENOMIC DNA]</scope>
</reference>
<protein>
    <recommendedName>
        <fullName evidence="1">Cyclodeaminase/cyclohydrolase domain-containing protein</fullName>
    </recommendedName>
</protein>
<dbReference type="OrthoDB" id="42455at2759"/>
<sequence>MMKAGDAVIGKFVSQLASKVRLVAVEDGEEERWSKGGAAAAVAASLGAASGSMAAIYTTSKKFRENGTAEQAEKLATELEQAAMQCLTVADEDAEAYANLQKTWKKDSGLSSEEVDKIKSDALDVPVRLVNTCHAHAKAVHDFLPICNPQIISDAKVAIHLLAGGARAAYQTALVNSPNDEVRASLEKTLAEISVFEAACLPKQE</sequence>
<dbReference type="InParanoid" id="A0A2R5FYU9"/>